<keyword evidence="1" id="KW-0812">Transmembrane</keyword>
<gene>
    <name evidence="2" type="ORF">Poly41_63880</name>
</gene>
<organism evidence="2 3">
    <name type="scientific">Novipirellula artificiosorum</name>
    <dbReference type="NCBI Taxonomy" id="2528016"/>
    <lineage>
        <taxon>Bacteria</taxon>
        <taxon>Pseudomonadati</taxon>
        <taxon>Planctomycetota</taxon>
        <taxon>Planctomycetia</taxon>
        <taxon>Pirellulales</taxon>
        <taxon>Pirellulaceae</taxon>
        <taxon>Novipirellula</taxon>
    </lineage>
</organism>
<evidence type="ECO:0000313" key="2">
    <source>
        <dbReference type="EMBL" id="TWU31197.1"/>
    </source>
</evidence>
<evidence type="ECO:0000256" key="1">
    <source>
        <dbReference type="SAM" id="Phobius"/>
    </source>
</evidence>
<reference evidence="2 3" key="1">
    <citation type="submission" date="2019-02" db="EMBL/GenBank/DDBJ databases">
        <title>Deep-cultivation of Planctomycetes and their phenomic and genomic characterization uncovers novel biology.</title>
        <authorList>
            <person name="Wiegand S."/>
            <person name="Jogler M."/>
            <person name="Boedeker C."/>
            <person name="Pinto D."/>
            <person name="Vollmers J."/>
            <person name="Rivas-Marin E."/>
            <person name="Kohn T."/>
            <person name="Peeters S.H."/>
            <person name="Heuer A."/>
            <person name="Rast P."/>
            <person name="Oberbeckmann S."/>
            <person name="Bunk B."/>
            <person name="Jeske O."/>
            <person name="Meyerdierks A."/>
            <person name="Storesund J.E."/>
            <person name="Kallscheuer N."/>
            <person name="Luecker S."/>
            <person name="Lage O.M."/>
            <person name="Pohl T."/>
            <person name="Merkel B.J."/>
            <person name="Hornburger P."/>
            <person name="Mueller R.-W."/>
            <person name="Bruemmer F."/>
            <person name="Labrenz M."/>
            <person name="Spormann A.M."/>
            <person name="Op Den Camp H."/>
            <person name="Overmann J."/>
            <person name="Amann R."/>
            <person name="Jetten M.S.M."/>
            <person name="Mascher T."/>
            <person name="Medema M.H."/>
            <person name="Devos D.P."/>
            <person name="Kaster A.-K."/>
            <person name="Ovreas L."/>
            <person name="Rohde M."/>
            <person name="Galperin M.Y."/>
            <person name="Jogler C."/>
        </authorList>
    </citation>
    <scope>NUCLEOTIDE SEQUENCE [LARGE SCALE GENOMIC DNA]</scope>
    <source>
        <strain evidence="2 3">Poly41</strain>
    </source>
</reference>
<proteinExistence type="predicted"/>
<dbReference type="AlphaFoldDB" id="A0A5C6D667"/>
<keyword evidence="3" id="KW-1185">Reference proteome</keyword>
<dbReference type="Proteomes" id="UP000319143">
    <property type="component" value="Unassembled WGS sequence"/>
</dbReference>
<evidence type="ECO:0000313" key="3">
    <source>
        <dbReference type="Proteomes" id="UP000319143"/>
    </source>
</evidence>
<keyword evidence="1" id="KW-1133">Transmembrane helix</keyword>
<name>A0A5C6D667_9BACT</name>
<dbReference type="EMBL" id="SJPV01000018">
    <property type="protein sequence ID" value="TWU31197.1"/>
    <property type="molecule type" value="Genomic_DNA"/>
</dbReference>
<keyword evidence="1" id="KW-0472">Membrane</keyword>
<sequence length="40" mass="4174">MGLPGPAELLVIAGILLVLVGIPIAILVVILRLSKRNDGR</sequence>
<accession>A0A5C6D667</accession>
<protein>
    <submittedName>
        <fullName evidence="2">Uncharacterized protein</fullName>
    </submittedName>
</protein>
<comment type="caution">
    <text evidence="2">The sequence shown here is derived from an EMBL/GenBank/DDBJ whole genome shotgun (WGS) entry which is preliminary data.</text>
</comment>
<feature type="transmembrane region" description="Helical" evidence="1">
    <location>
        <begin position="12"/>
        <end position="33"/>
    </location>
</feature>
<dbReference type="RefSeq" id="WP_261344925.1">
    <property type="nucleotide sequence ID" value="NZ_SJPV01000018.1"/>
</dbReference>